<reference evidence="8 9" key="1">
    <citation type="submission" date="2021-02" db="EMBL/GenBank/DDBJ databases">
        <title>Niveibacterium changnyeongensis HC41.</title>
        <authorList>
            <person name="Kang M."/>
        </authorList>
    </citation>
    <scope>NUCLEOTIDE SEQUENCE [LARGE SCALE GENOMIC DNA]</scope>
    <source>
        <strain evidence="8 9">HC41</strain>
    </source>
</reference>
<dbReference type="PANTHER" id="PTHR47245:SF2">
    <property type="entry name" value="PEPTIDYL-PROLYL CIS-TRANS ISOMERASE HP_0175-RELATED"/>
    <property type="match status" value="1"/>
</dbReference>
<evidence type="ECO:0000256" key="2">
    <source>
        <dbReference type="ARBA" id="ARBA00007656"/>
    </source>
</evidence>
<sequence length="276" mass="29974">MKREISRLLVGIVAAAISVAASADDKAAAKPAAAPAAKSSGPVATVNGVAIPQAQADLFMQEQMQRGAPDNAEVRNAIREELVRREVIAQEAKKKGVDKNPRFQTAMQLMQRSALVGAYLEDYVKTHPIPEADVKKAYDELVAKSAKKEYKARHILVEKEDDAKAIITKLKGGAKFADLAKDSKDTGSKDNGGDLGWNSPDAYVKPFGEALGKLQKGKYTTEPVKTDFGYHVILLDDSRDATPPAYDQVKANIQQRLQQQAVEKHIGELKKAAKIQ</sequence>
<dbReference type="EMBL" id="CP071060">
    <property type="protein sequence ID" value="QSI78952.1"/>
    <property type="molecule type" value="Genomic_DNA"/>
</dbReference>
<proteinExistence type="inferred from homology"/>
<dbReference type="SUPFAM" id="SSF54534">
    <property type="entry name" value="FKBP-like"/>
    <property type="match status" value="1"/>
</dbReference>
<dbReference type="Proteomes" id="UP000663570">
    <property type="component" value="Chromosome"/>
</dbReference>
<feature type="domain" description="PpiC" evidence="7">
    <location>
        <begin position="147"/>
        <end position="237"/>
    </location>
</feature>
<accession>A0ABX7MB48</accession>
<dbReference type="PANTHER" id="PTHR47245">
    <property type="entry name" value="PEPTIDYLPROLYL ISOMERASE"/>
    <property type="match status" value="1"/>
</dbReference>
<keyword evidence="9" id="KW-1185">Reference proteome</keyword>
<feature type="chain" id="PRO_5047191746" description="peptidylprolyl isomerase" evidence="6">
    <location>
        <begin position="24"/>
        <end position="276"/>
    </location>
</feature>
<evidence type="ECO:0000259" key="7">
    <source>
        <dbReference type="PROSITE" id="PS50198"/>
    </source>
</evidence>
<evidence type="ECO:0000313" key="9">
    <source>
        <dbReference type="Proteomes" id="UP000663570"/>
    </source>
</evidence>
<dbReference type="InterPro" id="IPR050245">
    <property type="entry name" value="PrsA_foldase"/>
</dbReference>
<evidence type="ECO:0000256" key="4">
    <source>
        <dbReference type="ARBA" id="ARBA00023110"/>
    </source>
</evidence>
<comment type="catalytic activity">
    <reaction evidence="1">
        <text>[protein]-peptidylproline (omega=180) = [protein]-peptidylproline (omega=0)</text>
        <dbReference type="Rhea" id="RHEA:16237"/>
        <dbReference type="Rhea" id="RHEA-COMP:10747"/>
        <dbReference type="Rhea" id="RHEA-COMP:10748"/>
        <dbReference type="ChEBI" id="CHEBI:83833"/>
        <dbReference type="ChEBI" id="CHEBI:83834"/>
        <dbReference type="EC" id="5.2.1.8"/>
    </reaction>
</comment>
<dbReference type="Pfam" id="PF13145">
    <property type="entry name" value="Rotamase_2"/>
    <property type="match status" value="1"/>
</dbReference>
<protein>
    <recommendedName>
        <fullName evidence="3">peptidylprolyl isomerase</fullName>
        <ecNumber evidence="3">5.2.1.8</ecNumber>
    </recommendedName>
</protein>
<evidence type="ECO:0000313" key="8">
    <source>
        <dbReference type="EMBL" id="QSI78952.1"/>
    </source>
</evidence>
<evidence type="ECO:0000256" key="6">
    <source>
        <dbReference type="SAM" id="SignalP"/>
    </source>
</evidence>
<dbReference type="Gene3D" id="3.10.50.40">
    <property type="match status" value="1"/>
</dbReference>
<dbReference type="InterPro" id="IPR000297">
    <property type="entry name" value="PPIase_PpiC"/>
</dbReference>
<dbReference type="InterPro" id="IPR046357">
    <property type="entry name" value="PPIase_dom_sf"/>
</dbReference>
<dbReference type="GO" id="GO:0016853">
    <property type="term" value="F:isomerase activity"/>
    <property type="evidence" value="ECO:0007669"/>
    <property type="project" value="UniProtKB-KW"/>
</dbReference>
<comment type="similarity">
    <text evidence="2">Belongs to the PpiC/parvulin rotamase family.</text>
</comment>
<evidence type="ECO:0000256" key="3">
    <source>
        <dbReference type="ARBA" id="ARBA00013194"/>
    </source>
</evidence>
<keyword evidence="6" id="KW-0732">Signal</keyword>
<name>A0ABX7MB48_9RHOO</name>
<dbReference type="SUPFAM" id="SSF109998">
    <property type="entry name" value="Triger factor/SurA peptide-binding domain-like"/>
    <property type="match status" value="1"/>
</dbReference>
<evidence type="ECO:0000256" key="1">
    <source>
        <dbReference type="ARBA" id="ARBA00000971"/>
    </source>
</evidence>
<dbReference type="PROSITE" id="PS50198">
    <property type="entry name" value="PPIC_PPIASE_2"/>
    <property type="match status" value="1"/>
</dbReference>
<keyword evidence="4 5" id="KW-0697">Rotamase</keyword>
<dbReference type="EC" id="5.2.1.8" evidence="3"/>
<gene>
    <name evidence="8" type="ORF">JY500_10205</name>
</gene>
<feature type="signal peptide" evidence="6">
    <location>
        <begin position="1"/>
        <end position="23"/>
    </location>
</feature>
<dbReference type="RefSeq" id="WP_172199636.1">
    <property type="nucleotide sequence ID" value="NZ_CP071060.1"/>
</dbReference>
<organism evidence="8 9">
    <name type="scientific">Niveibacterium microcysteis</name>
    <dbReference type="NCBI Taxonomy" id="2811415"/>
    <lineage>
        <taxon>Bacteria</taxon>
        <taxon>Pseudomonadati</taxon>
        <taxon>Pseudomonadota</taxon>
        <taxon>Betaproteobacteria</taxon>
        <taxon>Rhodocyclales</taxon>
        <taxon>Rhodocyclaceae</taxon>
        <taxon>Niveibacterium</taxon>
    </lineage>
</organism>
<keyword evidence="5 8" id="KW-0413">Isomerase</keyword>
<evidence type="ECO:0000256" key="5">
    <source>
        <dbReference type="PROSITE-ProRule" id="PRU00278"/>
    </source>
</evidence>
<dbReference type="Gene3D" id="1.10.8.1040">
    <property type="match status" value="1"/>
</dbReference>
<dbReference type="InterPro" id="IPR027304">
    <property type="entry name" value="Trigger_fact/SurA_dom_sf"/>
</dbReference>